<reference evidence="1 2" key="1">
    <citation type="submission" date="2018-12" db="EMBL/GenBank/DDBJ databases">
        <title>Draft genome sequence of Embleya hyalina NBRC 13850T.</title>
        <authorList>
            <person name="Komaki H."/>
            <person name="Hosoyama A."/>
            <person name="Kimura A."/>
            <person name="Ichikawa N."/>
            <person name="Tamura T."/>
        </authorList>
    </citation>
    <scope>NUCLEOTIDE SEQUENCE [LARGE SCALE GENOMIC DNA]</scope>
    <source>
        <strain evidence="1 2">NBRC 13850</strain>
    </source>
</reference>
<dbReference type="AlphaFoldDB" id="A0A401YR13"/>
<sequence length="576" mass="64828">MTRWVEIIRGRYRGYIGEALDADVVVDVGVESDGTPGIWDEGEYDDEWEEEPISVRVIGVPVGRPEVVSVARGDLRPVVDTTAAFRAWVAGDHAAAARAEDLTFFVERLHLPDTDPAAEWDAYVAHEAGVRARCQARRKDVLDAFDRELAGLAPADLARVVQRDVARWLPDVVRRAHGGPADVELTPEDRLLAAIFGTGEPESSIWDRARERSYLVERAAADRAYLRWKADTAQIEDHPGLRRAAANRVRRDRPAIERRCREVWGVVLPDSIFRFQEFLLALGPVERTAFGEDLGLYTCGIMAVFDDPAWRPADGSDPRMHWRYYWDPPEFVTFLNGPYPGEHHGLWFDDGHTCTGVLRHSPKDNSDFGFPEGGTPLEAVRAAIENFFLHHGDEDDCDADPVPARYRVRLLRETLMRYETGDRPEHGHDYDLRCSRGDDWYRTVDPTRVTTLDGAGALVTGATILDRGHQRRGENRTLTDHIREALAADPSALHRLVADAKDRCRAGDPAEALALGRDLHFISDDDSLPRRVRIPERERAAAELLAMAYRALGRDNLADLAELDLRERKIPWATPN</sequence>
<name>A0A401YR13_9ACTN</name>
<dbReference type="RefSeq" id="WP_126639047.1">
    <property type="nucleotide sequence ID" value="NZ_BIFH01000022.1"/>
</dbReference>
<dbReference type="Proteomes" id="UP000286931">
    <property type="component" value="Unassembled WGS sequence"/>
</dbReference>
<evidence type="ECO:0000313" key="1">
    <source>
        <dbReference type="EMBL" id="GCD97031.1"/>
    </source>
</evidence>
<gene>
    <name evidence="1" type="ORF">EHYA_04718</name>
</gene>
<organism evidence="1 2">
    <name type="scientific">Embleya hyalina</name>
    <dbReference type="NCBI Taxonomy" id="516124"/>
    <lineage>
        <taxon>Bacteria</taxon>
        <taxon>Bacillati</taxon>
        <taxon>Actinomycetota</taxon>
        <taxon>Actinomycetes</taxon>
        <taxon>Kitasatosporales</taxon>
        <taxon>Streptomycetaceae</taxon>
        <taxon>Embleya</taxon>
    </lineage>
</organism>
<proteinExistence type="predicted"/>
<comment type="caution">
    <text evidence="1">The sequence shown here is derived from an EMBL/GenBank/DDBJ whole genome shotgun (WGS) entry which is preliminary data.</text>
</comment>
<dbReference type="EMBL" id="BIFH01000022">
    <property type="protein sequence ID" value="GCD97031.1"/>
    <property type="molecule type" value="Genomic_DNA"/>
</dbReference>
<evidence type="ECO:0000313" key="2">
    <source>
        <dbReference type="Proteomes" id="UP000286931"/>
    </source>
</evidence>
<protein>
    <submittedName>
        <fullName evidence="1">Uncharacterized protein</fullName>
    </submittedName>
</protein>
<accession>A0A401YR13</accession>
<keyword evidence="2" id="KW-1185">Reference proteome</keyword>
<dbReference type="OrthoDB" id="5493242at2"/>